<accession>A0ABU3ED73</accession>
<feature type="domain" description="HTH marR-type" evidence="1">
    <location>
        <begin position="47"/>
        <end position="147"/>
    </location>
</feature>
<dbReference type="Gene3D" id="1.10.10.10">
    <property type="entry name" value="Winged helix-like DNA-binding domain superfamily/Winged helix DNA-binding domain"/>
    <property type="match status" value="1"/>
</dbReference>
<dbReference type="Pfam" id="PF12802">
    <property type="entry name" value="MarR_2"/>
    <property type="match status" value="1"/>
</dbReference>
<evidence type="ECO:0000313" key="3">
    <source>
        <dbReference type="Proteomes" id="UP001251085"/>
    </source>
</evidence>
<dbReference type="InterPro" id="IPR039422">
    <property type="entry name" value="MarR/SlyA-like"/>
</dbReference>
<dbReference type="RefSeq" id="WP_311759193.1">
    <property type="nucleotide sequence ID" value="NZ_JAVRQI010000006.1"/>
</dbReference>
<reference evidence="3" key="1">
    <citation type="submission" date="2023-07" db="EMBL/GenBank/DDBJ databases">
        <title>Characterization of two Paracoccaceae strains isolated from Phycosphere and proposal of Xinfangfangia lacusdiani sp. nov.</title>
        <authorList>
            <person name="Deng Y."/>
            <person name="Zhang Y.Q."/>
        </authorList>
    </citation>
    <scope>NUCLEOTIDE SEQUENCE [LARGE SCALE GENOMIC DNA]</scope>
    <source>
        <strain evidence="3">CPCC 101403</strain>
    </source>
</reference>
<proteinExistence type="predicted"/>
<name>A0ABU3ED73_9RHOB</name>
<dbReference type="InterPro" id="IPR036390">
    <property type="entry name" value="WH_DNA-bd_sf"/>
</dbReference>
<organism evidence="2 3">
    <name type="scientific">Paracoccus broussonetiae</name>
    <dbReference type="NCBI Taxonomy" id="3075834"/>
    <lineage>
        <taxon>Bacteria</taxon>
        <taxon>Pseudomonadati</taxon>
        <taxon>Pseudomonadota</taxon>
        <taxon>Alphaproteobacteria</taxon>
        <taxon>Rhodobacterales</taxon>
        <taxon>Paracoccaceae</taxon>
        <taxon>Paracoccus</taxon>
    </lineage>
</organism>
<protein>
    <submittedName>
        <fullName evidence="2">MarR family winged helix-turn-helix transcriptional regulator</fullName>
    </submittedName>
</protein>
<dbReference type="InterPro" id="IPR000835">
    <property type="entry name" value="HTH_MarR-typ"/>
</dbReference>
<dbReference type="Proteomes" id="UP001251085">
    <property type="component" value="Unassembled WGS sequence"/>
</dbReference>
<gene>
    <name evidence="2" type="ORF">RM190_09520</name>
</gene>
<sequence length="184" mass="19915">MDGVNEARKQAGLDRISAAMGRFRVLIGRRVIGRLALANVAPSLDISDLDALTLVPAQPGCDDPRHVEGEVSVGDIARQLRVDPSRASRLVAGLVEQGYLIRAVSQEDARRAVLQRTEAGDRIFSEIRRVKLDMIAEILAEWPEERVTAFAEGFEAFTLALEGRMTTAQGQPEPAAADAKAARG</sequence>
<evidence type="ECO:0000313" key="2">
    <source>
        <dbReference type="EMBL" id="MDT1062095.1"/>
    </source>
</evidence>
<dbReference type="EMBL" id="JAVRQI010000006">
    <property type="protein sequence ID" value="MDT1062095.1"/>
    <property type="molecule type" value="Genomic_DNA"/>
</dbReference>
<dbReference type="PANTHER" id="PTHR33164">
    <property type="entry name" value="TRANSCRIPTIONAL REGULATOR, MARR FAMILY"/>
    <property type="match status" value="1"/>
</dbReference>
<dbReference type="SUPFAM" id="SSF46785">
    <property type="entry name" value="Winged helix' DNA-binding domain"/>
    <property type="match status" value="1"/>
</dbReference>
<dbReference type="SMART" id="SM00347">
    <property type="entry name" value="HTH_MARR"/>
    <property type="match status" value="1"/>
</dbReference>
<keyword evidence="3" id="KW-1185">Reference proteome</keyword>
<evidence type="ECO:0000259" key="1">
    <source>
        <dbReference type="SMART" id="SM00347"/>
    </source>
</evidence>
<comment type="caution">
    <text evidence="2">The sequence shown here is derived from an EMBL/GenBank/DDBJ whole genome shotgun (WGS) entry which is preliminary data.</text>
</comment>
<dbReference type="InterPro" id="IPR036388">
    <property type="entry name" value="WH-like_DNA-bd_sf"/>
</dbReference>
<dbReference type="PANTHER" id="PTHR33164:SF43">
    <property type="entry name" value="HTH-TYPE TRANSCRIPTIONAL REPRESSOR YETL"/>
    <property type="match status" value="1"/>
</dbReference>